<dbReference type="GO" id="GO:0019301">
    <property type="term" value="P:rhamnose catabolic process"/>
    <property type="evidence" value="ECO:0007669"/>
    <property type="project" value="TreeGrafter"/>
</dbReference>
<dbReference type="Pfam" id="PF05336">
    <property type="entry name" value="rhaM"/>
    <property type="match status" value="1"/>
</dbReference>
<name>A0A6J6BJB2_9ZZZZ</name>
<dbReference type="AlphaFoldDB" id="A0A6J6BJB2"/>
<dbReference type="GO" id="GO:0016857">
    <property type="term" value="F:racemase and epimerase activity, acting on carbohydrates and derivatives"/>
    <property type="evidence" value="ECO:0007669"/>
    <property type="project" value="InterPro"/>
</dbReference>
<dbReference type="InterPro" id="IPR008000">
    <property type="entry name" value="Rham/fucose_mutarotase"/>
</dbReference>
<dbReference type="SUPFAM" id="SSF54909">
    <property type="entry name" value="Dimeric alpha+beta barrel"/>
    <property type="match status" value="1"/>
</dbReference>
<dbReference type="InterPro" id="IPR011008">
    <property type="entry name" value="Dimeric_a/b-barrel"/>
</dbReference>
<dbReference type="PANTHER" id="PTHR34389:SF2">
    <property type="entry name" value="L-RHAMNOSE MUTAROTASE"/>
    <property type="match status" value="1"/>
</dbReference>
<accession>A0A6J6BJB2</accession>
<dbReference type="PANTHER" id="PTHR34389">
    <property type="entry name" value="L-RHAMNOSE MUTAROTASE"/>
    <property type="match status" value="1"/>
</dbReference>
<gene>
    <name evidence="1" type="ORF">UFOPK1425_00435</name>
</gene>
<evidence type="ECO:0000313" key="1">
    <source>
        <dbReference type="EMBL" id="CAB4538489.1"/>
    </source>
</evidence>
<organism evidence="1">
    <name type="scientific">freshwater metagenome</name>
    <dbReference type="NCBI Taxonomy" id="449393"/>
    <lineage>
        <taxon>unclassified sequences</taxon>
        <taxon>metagenomes</taxon>
        <taxon>ecological metagenomes</taxon>
    </lineage>
</organism>
<reference evidence="1" key="1">
    <citation type="submission" date="2020-05" db="EMBL/GenBank/DDBJ databases">
        <authorList>
            <person name="Chiriac C."/>
            <person name="Salcher M."/>
            <person name="Ghai R."/>
            <person name="Kavagutti S V."/>
        </authorList>
    </citation>
    <scope>NUCLEOTIDE SEQUENCE</scope>
</reference>
<sequence>MERVCFRLQVKREMMPEYIRRHAQVWPEMLEALRQTGWTNYSLFLDESDGTLIGYLETPDLEAAKAGMAKTEINARWQAEMGQFFVELGDKAPDEGFLRLKEVFYLA</sequence>
<dbReference type="Gene3D" id="3.30.70.100">
    <property type="match status" value="1"/>
</dbReference>
<proteinExistence type="predicted"/>
<protein>
    <submittedName>
        <fullName evidence="1">Unannotated protein</fullName>
    </submittedName>
</protein>
<dbReference type="EMBL" id="CAEZSJ010000061">
    <property type="protein sequence ID" value="CAB4538489.1"/>
    <property type="molecule type" value="Genomic_DNA"/>
</dbReference>